<evidence type="ECO:0000313" key="3">
    <source>
        <dbReference type="Proteomes" id="UP001176961"/>
    </source>
</evidence>
<gene>
    <name evidence="2" type="ORF">CYNAS_LOCUS5651</name>
</gene>
<dbReference type="AlphaFoldDB" id="A0AA36DTR2"/>
<protein>
    <submittedName>
        <fullName evidence="2">Uncharacterized protein</fullName>
    </submittedName>
</protein>
<reference evidence="2" key="1">
    <citation type="submission" date="2023-07" db="EMBL/GenBank/DDBJ databases">
        <authorList>
            <consortium name="CYATHOMIX"/>
        </authorList>
    </citation>
    <scope>NUCLEOTIDE SEQUENCE</scope>
    <source>
        <strain evidence="2">N/A</strain>
    </source>
</reference>
<organism evidence="2 3">
    <name type="scientific">Cylicocyclus nassatus</name>
    <name type="common">Nematode worm</name>
    <dbReference type="NCBI Taxonomy" id="53992"/>
    <lineage>
        <taxon>Eukaryota</taxon>
        <taxon>Metazoa</taxon>
        <taxon>Ecdysozoa</taxon>
        <taxon>Nematoda</taxon>
        <taxon>Chromadorea</taxon>
        <taxon>Rhabditida</taxon>
        <taxon>Rhabditina</taxon>
        <taxon>Rhabditomorpha</taxon>
        <taxon>Strongyloidea</taxon>
        <taxon>Strongylidae</taxon>
        <taxon>Cylicocyclus</taxon>
    </lineage>
</organism>
<sequence>MSIADERFEHLRDILSTIRDETPIIPENPSEEWKKEQEKVMAVPPPGMHVLRPFISAYRLATLLEEECNCPLKHGYSLSAPNVPLLDFSPNSSTPLVLHIEQVWLIFGQLPKAILHPFNHLREDSKEQDKDSDVWELRPSAKSY</sequence>
<keyword evidence="3" id="KW-1185">Reference proteome</keyword>
<accession>A0AA36DTR2</accession>
<evidence type="ECO:0000313" key="2">
    <source>
        <dbReference type="EMBL" id="CAJ0593668.1"/>
    </source>
</evidence>
<proteinExistence type="predicted"/>
<comment type="caution">
    <text evidence="2">The sequence shown here is derived from an EMBL/GenBank/DDBJ whole genome shotgun (WGS) entry which is preliminary data.</text>
</comment>
<dbReference type="EMBL" id="CATQJL010000112">
    <property type="protein sequence ID" value="CAJ0593668.1"/>
    <property type="molecule type" value="Genomic_DNA"/>
</dbReference>
<name>A0AA36DTR2_CYLNA</name>
<evidence type="ECO:0000256" key="1">
    <source>
        <dbReference type="SAM" id="MobiDB-lite"/>
    </source>
</evidence>
<dbReference type="Proteomes" id="UP001176961">
    <property type="component" value="Unassembled WGS sequence"/>
</dbReference>
<feature type="compositionally biased region" description="Basic and acidic residues" evidence="1">
    <location>
        <begin position="123"/>
        <end position="136"/>
    </location>
</feature>
<feature type="region of interest" description="Disordered" evidence="1">
    <location>
        <begin position="123"/>
        <end position="144"/>
    </location>
</feature>